<comment type="caution">
    <text evidence="8">The sequence shown here is derived from an EMBL/GenBank/DDBJ whole genome shotgun (WGS) entry which is preliminary data.</text>
</comment>
<evidence type="ECO:0000256" key="4">
    <source>
        <dbReference type="ARBA" id="ARBA00023139"/>
    </source>
</evidence>
<dbReference type="AlphaFoldDB" id="A0A437QD70"/>
<dbReference type="PANTHER" id="PTHR35603:SF1">
    <property type="entry name" value="OUTER MEMBRANE LIPOPROTEIN SLYB"/>
    <property type="match status" value="1"/>
</dbReference>
<keyword evidence="4" id="KW-0564">Palmitate</keyword>
<gene>
    <name evidence="8" type="ORF">EOE65_02225</name>
</gene>
<dbReference type="RefSeq" id="WP_127692657.1">
    <property type="nucleotide sequence ID" value="NZ_SACQ01000001.1"/>
</dbReference>
<dbReference type="InterPro" id="IPR051407">
    <property type="entry name" value="Bact_OM_lipoprot/Surf_antigen"/>
</dbReference>
<sequence length="154" mass="15874">MKQIKAVLLAVSVLVVATGCSSQRLTGDTYSYGEAQREQRVRYATVMSVTPVVIEGKEGAVGTLTGAAVGGIAGSTVGGGSGRALATVIGSVAGGIIGEKVQKDATRKQGQEITLRLRSGDVVSVVQEVGESGYFRSGDNVRILKRGSVSRVVY</sequence>
<evidence type="ECO:0000313" key="9">
    <source>
        <dbReference type="Proteomes" id="UP000282818"/>
    </source>
</evidence>
<dbReference type="Pfam" id="PF05433">
    <property type="entry name" value="Rick_17kDa_Anti"/>
    <property type="match status" value="1"/>
</dbReference>
<keyword evidence="5" id="KW-0449">Lipoprotein</keyword>
<dbReference type="InterPro" id="IPR008816">
    <property type="entry name" value="Gly_zipper_2TM_dom"/>
</dbReference>
<evidence type="ECO:0000313" key="8">
    <source>
        <dbReference type="EMBL" id="RVU32488.1"/>
    </source>
</evidence>
<keyword evidence="9" id="KW-1185">Reference proteome</keyword>
<evidence type="ECO:0000256" key="5">
    <source>
        <dbReference type="ARBA" id="ARBA00023288"/>
    </source>
</evidence>
<name>A0A437QD70_9GAMM</name>
<feature type="domain" description="Glycine zipper 2TM" evidence="7">
    <location>
        <begin position="62"/>
        <end position="102"/>
    </location>
</feature>
<feature type="chain" id="PRO_5019574168" evidence="6">
    <location>
        <begin position="18"/>
        <end position="154"/>
    </location>
</feature>
<dbReference type="PANTHER" id="PTHR35603">
    <property type="match status" value="1"/>
</dbReference>
<dbReference type="EMBL" id="SACQ01000001">
    <property type="protein sequence ID" value="RVU32488.1"/>
    <property type="molecule type" value="Genomic_DNA"/>
</dbReference>
<evidence type="ECO:0000256" key="3">
    <source>
        <dbReference type="ARBA" id="ARBA00023136"/>
    </source>
</evidence>
<keyword evidence="2 6" id="KW-0732">Signal</keyword>
<proteinExistence type="predicted"/>
<dbReference type="PROSITE" id="PS51257">
    <property type="entry name" value="PROKAR_LIPOPROTEIN"/>
    <property type="match status" value="1"/>
</dbReference>
<dbReference type="GO" id="GO:0009279">
    <property type="term" value="C:cell outer membrane"/>
    <property type="evidence" value="ECO:0007669"/>
    <property type="project" value="UniProtKB-SubCell"/>
</dbReference>
<organism evidence="8 9">
    <name type="scientific">Neptunomonas marina</name>
    <dbReference type="NCBI Taxonomy" id="1815562"/>
    <lineage>
        <taxon>Bacteria</taxon>
        <taxon>Pseudomonadati</taxon>
        <taxon>Pseudomonadota</taxon>
        <taxon>Gammaproteobacteria</taxon>
        <taxon>Oceanospirillales</taxon>
        <taxon>Oceanospirillaceae</taxon>
        <taxon>Neptunomonas</taxon>
    </lineage>
</organism>
<protein>
    <submittedName>
        <fullName evidence="8">Glycine zipper 2TM domain-containing protein</fullName>
    </submittedName>
</protein>
<keyword evidence="3" id="KW-0472">Membrane</keyword>
<dbReference type="Proteomes" id="UP000282818">
    <property type="component" value="Unassembled WGS sequence"/>
</dbReference>
<feature type="signal peptide" evidence="6">
    <location>
        <begin position="1"/>
        <end position="17"/>
    </location>
</feature>
<evidence type="ECO:0000256" key="2">
    <source>
        <dbReference type="ARBA" id="ARBA00022729"/>
    </source>
</evidence>
<evidence type="ECO:0000259" key="7">
    <source>
        <dbReference type="Pfam" id="PF05433"/>
    </source>
</evidence>
<evidence type="ECO:0000256" key="1">
    <source>
        <dbReference type="ARBA" id="ARBA00004459"/>
    </source>
</evidence>
<reference evidence="8 9" key="1">
    <citation type="submission" date="2019-01" db="EMBL/GenBank/DDBJ databases">
        <authorList>
            <person name="Chen W.-M."/>
        </authorList>
    </citation>
    <scope>NUCLEOTIDE SEQUENCE [LARGE SCALE GENOMIC DNA]</scope>
    <source>
        <strain evidence="8 9">HPM-16</strain>
    </source>
</reference>
<accession>A0A437QD70</accession>
<evidence type="ECO:0000256" key="6">
    <source>
        <dbReference type="SAM" id="SignalP"/>
    </source>
</evidence>
<comment type="subcellular location">
    <subcellularLocation>
        <location evidence="1">Cell outer membrane</location>
        <topology evidence="1">Lipid-anchor</topology>
    </subcellularLocation>
</comment>